<sequence>MAGCRLPVAGCASPRPVMLEAKRTFLSMMFFLMKQIPASNRDERFPIFALLTCNTGRRRSYGGVHEKQRRSGVLEQMGMIFSRCYLIFLTFPLCTVHPALCII</sequence>
<organism evidence="1 2">
    <name type="scientific">Ajellomyces capsulatus (strain H88)</name>
    <name type="common">Darling's disease fungus</name>
    <name type="synonym">Histoplasma capsulatum</name>
    <dbReference type="NCBI Taxonomy" id="544711"/>
    <lineage>
        <taxon>Eukaryota</taxon>
        <taxon>Fungi</taxon>
        <taxon>Dikarya</taxon>
        <taxon>Ascomycota</taxon>
        <taxon>Pezizomycotina</taxon>
        <taxon>Eurotiomycetes</taxon>
        <taxon>Eurotiomycetidae</taxon>
        <taxon>Onygenales</taxon>
        <taxon>Ajellomycetaceae</taxon>
        <taxon>Histoplasma</taxon>
    </lineage>
</organism>
<evidence type="ECO:0000313" key="1">
    <source>
        <dbReference type="EMBL" id="QSS50911.1"/>
    </source>
</evidence>
<evidence type="ECO:0000313" key="2">
    <source>
        <dbReference type="Proteomes" id="UP000663419"/>
    </source>
</evidence>
<proteinExistence type="predicted"/>
<dbReference type="EMBL" id="CP069103">
    <property type="protein sequence ID" value="QSS50911.1"/>
    <property type="molecule type" value="Genomic_DNA"/>
</dbReference>
<name>A0A8A1LB53_AJEC8</name>
<protein>
    <submittedName>
        <fullName evidence="1">Uncharacterized protein</fullName>
    </submittedName>
</protein>
<accession>A0A8A1LB53</accession>
<dbReference type="VEuPathDB" id="FungiDB:I7I53_06098"/>
<dbReference type="AlphaFoldDB" id="A0A8A1LB53"/>
<gene>
    <name evidence="1" type="ORF">I7I53_06098</name>
</gene>
<reference evidence="1" key="1">
    <citation type="submission" date="2021-01" db="EMBL/GenBank/DDBJ databases">
        <title>Chromosome-level genome assembly of a human fungal pathogen reveals clustering of transcriptionally co-regulated genes.</title>
        <authorList>
            <person name="Voorhies M."/>
            <person name="Cohen S."/>
            <person name="Shea T.P."/>
            <person name="Petrus S."/>
            <person name="Munoz J.F."/>
            <person name="Poplawski S."/>
            <person name="Goldman W.E."/>
            <person name="Michael T."/>
            <person name="Cuomo C.A."/>
            <person name="Sil A."/>
            <person name="Beyhan S."/>
        </authorList>
    </citation>
    <scope>NUCLEOTIDE SEQUENCE</scope>
    <source>
        <strain evidence="1">H88</strain>
    </source>
</reference>
<dbReference type="Proteomes" id="UP000663419">
    <property type="component" value="Chromosome 2"/>
</dbReference>